<dbReference type="SUPFAM" id="SSF52518">
    <property type="entry name" value="Thiamin diphosphate-binding fold (THDP-binding)"/>
    <property type="match status" value="1"/>
</dbReference>
<evidence type="ECO:0000259" key="2">
    <source>
        <dbReference type="Pfam" id="PF01558"/>
    </source>
</evidence>
<feature type="domain" description="Pyruvate:ferredoxin oxidoreductase core" evidence="4">
    <location>
        <begin position="500"/>
        <end position="567"/>
    </location>
</feature>
<dbReference type="AlphaFoldDB" id="A0A937XI50"/>
<dbReference type="Gene3D" id="3.40.920.10">
    <property type="entry name" value="Pyruvate-ferredoxin oxidoreductase, PFOR, domain III"/>
    <property type="match status" value="1"/>
</dbReference>
<dbReference type="Pfam" id="PF17147">
    <property type="entry name" value="PFOR_II"/>
    <property type="match status" value="1"/>
</dbReference>
<dbReference type="SUPFAM" id="SSF52922">
    <property type="entry name" value="TK C-terminal domain-like"/>
    <property type="match status" value="1"/>
</dbReference>
<evidence type="ECO:0000259" key="3">
    <source>
        <dbReference type="Pfam" id="PF01855"/>
    </source>
</evidence>
<dbReference type="GO" id="GO:0016903">
    <property type="term" value="F:oxidoreductase activity, acting on the aldehyde or oxo group of donors"/>
    <property type="evidence" value="ECO:0007669"/>
    <property type="project" value="InterPro"/>
</dbReference>
<dbReference type="InterPro" id="IPR029061">
    <property type="entry name" value="THDP-binding"/>
</dbReference>
<dbReference type="Proteomes" id="UP000779900">
    <property type="component" value="Unassembled WGS sequence"/>
</dbReference>
<evidence type="ECO:0000256" key="1">
    <source>
        <dbReference type="ARBA" id="ARBA00023002"/>
    </source>
</evidence>
<name>A0A937XI50_UNCW3</name>
<protein>
    <submittedName>
        <fullName evidence="5">2-oxoacid:acceptor oxidoreductase subunit alpha</fullName>
    </submittedName>
</protein>
<dbReference type="Pfam" id="PF01558">
    <property type="entry name" value="POR"/>
    <property type="match status" value="1"/>
</dbReference>
<dbReference type="GO" id="GO:0006979">
    <property type="term" value="P:response to oxidative stress"/>
    <property type="evidence" value="ECO:0007669"/>
    <property type="project" value="TreeGrafter"/>
</dbReference>
<reference evidence="5" key="1">
    <citation type="submission" date="2019-03" db="EMBL/GenBank/DDBJ databases">
        <title>Lake Tanganyika Metagenome-Assembled Genomes (MAGs).</title>
        <authorList>
            <person name="Tran P."/>
        </authorList>
    </citation>
    <scope>NUCLEOTIDE SEQUENCE</scope>
    <source>
        <strain evidence="5">K_DeepCast_150m_m2_040</strain>
    </source>
</reference>
<dbReference type="InterPro" id="IPR019752">
    <property type="entry name" value="Pyrv/ketoisovalerate_OxRed_cat"/>
</dbReference>
<sequence>MTDVALTIAGQAGQGIDTASELLARALVRSGYYTFSYPNLMSRIRGGHNFTAVRVSDRQVYSAPGKFNALLALDERSVDEHREDMVEGGTVITEARSPKLEGRMQEAGREAGVFRVPMAEIAEKHGGSKTMANVVGLGALMALTEDGESPRSRGRDRNPVHSPFSKLQSLLKERFDSKGEEVVRQNLECLKAGADYVRKCRMSSVECRVLGQSAIVSRPSRTGQRLLMTGNHAIALGALASGVRFYAGYPMSPSTSIMEYLAAKQAEAGLVMEQVEDEIAAINMVIGASYAGARAMTATSGGGFSLMVEGLGMAAMAELPVVIVIAMRPGPATGFPTRTEQAELLFAISASQDEFPRFVFAPGTAEEAFYATNRAFELAGKFQVPAIVLSDQFLSDSLWTVPGFNFGRVKASDDFDEQAWQGRPAHSYRRYAFTPSGVSPRLRPGLRGQLVHMLGAEHNEDGFQTEDAGVRTKMHEKRMMKLAAMSKAVDEPTCYPEETADCVVVCFGSTYGAAREAVDILRQERMSAALLHLCELAPFPRARVAARLSSARKVITVEGNSTGQLASLLRRETGIKADAQVLKYDGRPFEAASLAEEIGDRCQ</sequence>
<dbReference type="NCBIfam" id="TIGR03710">
    <property type="entry name" value="OAFO_sf"/>
    <property type="match status" value="1"/>
</dbReference>
<keyword evidence="1" id="KW-0560">Oxidoreductase</keyword>
<proteinExistence type="predicted"/>
<dbReference type="Pfam" id="PF01855">
    <property type="entry name" value="POR_N"/>
    <property type="match status" value="1"/>
</dbReference>
<evidence type="ECO:0000313" key="5">
    <source>
        <dbReference type="EMBL" id="MBM3331495.1"/>
    </source>
</evidence>
<dbReference type="InterPro" id="IPR009014">
    <property type="entry name" value="Transketo_C/PFOR_II"/>
</dbReference>
<dbReference type="InterPro" id="IPR002880">
    <property type="entry name" value="Pyrv_Fd/Flavodoxin_OxRdtase_N"/>
</dbReference>
<dbReference type="CDD" id="cd07034">
    <property type="entry name" value="TPP_PYR_PFOR_IOR-alpha_like"/>
    <property type="match status" value="1"/>
</dbReference>
<dbReference type="SUPFAM" id="SSF53323">
    <property type="entry name" value="Pyruvate-ferredoxin oxidoreductase, PFOR, domain III"/>
    <property type="match status" value="1"/>
</dbReference>
<accession>A0A937XI50</accession>
<gene>
    <name evidence="5" type="ORF">FJY68_06540</name>
</gene>
<dbReference type="PANTHER" id="PTHR32154">
    <property type="entry name" value="PYRUVATE-FLAVODOXIN OXIDOREDUCTASE-RELATED"/>
    <property type="match status" value="1"/>
</dbReference>
<comment type="caution">
    <text evidence="5">The sequence shown here is derived from an EMBL/GenBank/DDBJ whole genome shotgun (WGS) entry which is preliminary data.</text>
</comment>
<feature type="domain" description="Pyruvate/ketoisovalerate oxidoreductase catalytic" evidence="2">
    <location>
        <begin position="12"/>
        <end position="194"/>
    </location>
</feature>
<dbReference type="Gene3D" id="3.40.50.920">
    <property type="match status" value="1"/>
</dbReference>
<organism evidence="5 6">
    <name type="scientific">candidate division WOR-3 bacterium</name>
    <dbReference type="NCBI Taxonomy" id="2052148"/>
    <lineage>
        <taxon>Bacteria</taxon>
        <taxon>Bacteria division WOR-3</taxon>
    </lineage>
</organism>
<dbReference type="PANTHER" id="PTHR32154:SF20">
    <property type="entry name" value="2-OXOGLUTARATE OXIDOREDUCTASE SUBUNIT KORA"/>
    <property type="match status" value="1"/>
</dbReference>
<dbReference type="InterPro" id="IPR050722">
    <property type="entry name" value="Pyruvate:ferred/Flavod_OxRd"/>
</dbReference>
<dbReference type="InterPro" id="IPR033412">
    <property type="entry name" value="PFOR_II"/>
</dbReference>
<dbReference type="Gene3D" id="3.40.50.970">
    <property type="match status" value="1"/>
</dbReference>
<evidence type="ECO:0000259" key="4">
    <source>
        <dbReference type="Pfam" id="PF17147"/>
    </source>
</evidence>
<dbReference type="EMBL" id="VGIR01000032">
    <property type="protein sequence ID" value="MBM3331495.1"/>
    <property type="molecule type" value="Genomic_DNA"/>
</dbReference>
<feature type="domain" description="Pyruvate flavodoxin/ferredoxin oxidoreductase pyrimidine binding" evidence="3">
    <location>
        <begin position="237"/>
        <end position="475"/>
    </location>
</feature>
<dbReference type="InterPro" id="IPR022367">
    <property type="entry name" value="2-oxoacid/accept_OxRdtase_asu"/>
</dbReference>
<dbReference type="FunFam" id="3.40.50.970:FF:000022">
    <property type="entry name" value="2-oxoglutarate ferredoxin oxidoreductase alpha subunit"/>
    <property type="match status" value="1"/>
</dbReference>
<evidence type="ECO:0000313" key="6">
    <source>
        <dbReference type="Proteomes" id="UP000779900"/>
    </source>
</evidence>
<dbReference type="InterPro" id="IPR002869">
    <property type="entry name" value="Pyrv_flavodox_OxRed_cen"/>
</dbReference>